<dbReference type="GO" id="GO:0051537">
    <property type="term" value="F:2 iron, 2 sulfur cluster binding"/>
    <property type="evidence" value="ECO:0007669"/>
    <property type="project" value="UniProtKB-KW"/>
</dbReference>
<evidence type="ECO:0000256" key="6">
    <source>
        <dbReference type="ARBA" id="ARBA00023014"/>
    </source>
</evidence>
<feature type="domain" description="Rieske" evidence="8">
    <location>
        <begin position="35"/>
        <end position="142"/>
    </location>
</feature>
<dbReference type="GO" id="GO:0005506">
    <property type="term" value="F:iron ion binding"/>
    <property type="evidence" value="ECO:0007669"/>
    <property type="project" value="InterPro"/>
</dbReference>
<dbReference type="Pfam" id="PF00355">
    <property type="entry name" value="Rieske"/>
    <property type="match status" value="1"/>
</dbReference>
<dbReference type="GO" id="GO:0008695">
    <property type="term" value="F:3-phenylpropionate dioxygenase activity"/>
    <property type="evidence" value="ECO:0007669"/>
    <property type="project" value="UniProtKB-EC"/>
</dbReference>
<dbReference type="SUPFAM" id="SSF50022">
    <property type="entry name" value="ISP domain"/>
    <property type="match status" value="1"/>
</dbReference>
<dbReference type="InterPro" id="IPR017941">
    <property type="entry name" value="Rieske_2Fe-2S"/>
</dbReference>
<dbReference type="Proteomes" id="UP000187735">
    <property type="component" value="Chromosome"/>
</dbReference>
<dbReference type="Pfam" id="PF00848">
    <property type="entry name" value="Ring_hydroxyl_A"/>
    <property type="match status" value="1"/>
</dbReference>
<evidence type="ECO:0000313" key="10">
    <source>
        <dbReference type="Proteomes" id="UP000187735"/>
    </source>
</evidence>
<keyword evidence="3" id="KW-0479">Metal-binding</keyword>
<dbReference type="PANTHER" id="PTHR43756">
    <property type="entry name" value="CHOLINE MONOOXYGENASE, CHLOROPLASTIC"/>
    <property type="match status" value="1"/>
</dbReference>
<dbReference type="RefSeq" id="WP_077022693.1">
    <property type="nucleotide sequence ID" value="NZ_CP017641.1"/>
</dbReference>
<feature type="compositionally biased region" description="Basic and acidic residues" evidence="7">
    <location>
        <begin position="376"/>
        <end position="391"/>
    </location>
</feature>
<evidence type="ECO:0000259" key="8">
    <source>
        <dbReference type="PROSITE" id="PS51296"/>
    </source>
</evidence>
<dbReference type="EC" id="1.14.12.19" evidence="9"/>
<keyword evidence="5" id="KW-0408">Iron</keyword>
<dbReference type="SUPFAM" id="SSF55961">
    <property type="entry name" value="Bet v1-like"/>
    <property type="match status" value="1"/>
</dbReference>
<dbReference type="AlphaFoldDB" id="A0A1P8W9X6"/>
<reference evidence="9 10" key="1">
    <citation type="journal article" date="2016" name="Front. Microbiol.">
        <title>Fuerstia marisgermanicae gen. nov., sp. nov., an Unusual Member of the Phylum Planctomycetes from the German Wadden Sea.</title>
        <authorList>
            <person name="Kohn T."/>
            <person name="Heuer A."/>
            <person name="Jogler M."/>
            <person name="Vollmers J."/>
            <person name="Boedeker C."/>
            <person name="Bunk B."/>
            <person name="Rast P."/>
            <person name="Borchert D."/>
            <person name="Glockner I."/>
            <person name="Freese H.M."/>
            <person name="Klenk H.P."/>
            <person name="Overmann J."/>
            <person name="Kaster A.K."/>
            <person name="Rohde M."/>
            <person name="Wiegand S."/>
            <person name="Jogler C."/>
        </authorList>
    </citation>
    <scope>NUCLEOTIDE SEQUENCE [LARGE SCALE GENOMIC DNA]</scope>
    <source>
        <strain evidence="9 10">NH11</strain>
    </source>
</reference>
<dbReference type="Gene3D" id="2.102.10.10">
    <property type="entry name" value="Rieske [2Fe-2S] iron-sulphur domain"/>
    <property type="match status" value="1"/>
</dbReference>
<feature type="region of interest" description="Disordered" evidence="7">
    <location>
        <begin position="370"/>
        <end position="402"/>
    </location>
</feature>
<organism evidence="9 10">
    <name type="scientific">Fuerstiella marisgermanici</name>
    <dbReference type="NCBI Taxonomy" id="1891926"/>
    <lineage>
        <taxon>Bacteria</taxon>
        <taxon>Pseudomonadati</taxon>
        <taxon>Planctomycetota</taxon>
        <taxon>Planctomycetia</taxon>
        <taxon>Planctomycetales</taxon>
        <taxon>Planctomycetaceae</taxon>
        <taxon>Fuerstiella</taxon>
    </lineage>
</organism>
<evidence type="ECO:0000313" key="9">
    <source>
        <dbReference type="EMBL" id="APZ90859.1"/>
    </source>
</evidence>
<dbReference type="STRING" id="1891926.Fuma_00443"/>
<keyword evidence="10" id="KW-1185">Reference proteome</keyword>
<dbReference type="InterPro" id="IPR036922">
    <property type="entry name" value="Rieske_2Fe-2S_sf"/>
</dbReference>
<keyword evidence="4 9" id="KW-0560">Oxidoreductase</keyword>
<dbReference type="OrthoDB" id="9800776at2"/>
<gene>
    <name evidence="9" type="primary">hcaE</name>
    <name evidence="9" type="ORF">Fuma_00443</name>
</gene>
<dbReference type="KEGG" id="fmr:Fuma_00443"/>
<keyword evidence="6" id="KW-0411">Iron-sulfur</keyword>
<name>A0A1P8W9X6_9PLAN</name>
<evidence type="ECO:0000256" key="5">
    <source>
        <dbReference type="ARBA" id="ARBA00023004"/>
    </source>
</evidence>
<evidence type="ECO:0000256" key="4">
    <source>
        <dbReference type="ARBA" id="ARBA00023002"/>
    </source>
</evidence>
<dbReference type="Gene3D" id="3.90.380.10">
    <property type="entry name" value="Naphthalene 1,2-dioxygenase Alpha Subunit, Chain A, domain 1"/>
    <property type="match status" value="1"/>
</dbReference>
<dbReference type="CDD" id="cd03469">
    <property type="entry name" value="Rieske_RO_Alpha_N"/>
    <property type="match status" value="1"/>
</dbReference>
<evidence type="ECO:0000256" key="3">
    <source>
        <dbReference type="ARBA" id="ARBA00022723"/>
    </source>
</evidence>
<evidence type="ECO:0000256" key="1">
    <source>
        <dbReference type="ARBA" id="ARBA00001962"/>
    </source>
</evidence>
<accession>A0A1P8W9X6</accession>
<dbReference type="CDD" id="cd00680">
    <property type="entry name" value="RHO_alpha_C"/>
    <property type="match status" value="1"/>
</dbReference>
<dbReference type="PROSITE" id="PS51296">
    <property type="entry name" value="RIESKE"/>
    <property type="match status" value="1"/>
</dbReference>
<protein>
    <submittedName>
        <fullName evidence="9">3-phenylpropionate/cinnamic acid dioxygenase subunit alpha</fullName>
        <ecNumber evidence="9">1.14.12.19</ecNumber>
    </submittedName>
</protein>
<comment type="cofactor">
    <cofactor evidence="1">
        <name>Fe cation</name>
        <dbReference type="ChEBI" id="CHEBI:24875"/>
    </cofactor>
</comment>
<proteinExistence type="predicted"/>
<keyword evidence="2" id="KW-0001">2Fe-2S</keyword>
<dbReference type="PRINTS" id="PR00090">
    <property type="entry name" value="RNGDIOXGNASE"/>
</dbReference>
<keyword evidence="9" id="KW-0223">Dioxygenase</keyword>
<sequence>MFTHQHSLRHLLRPVHYTDRDVFDKEIECLFRPAWQFVAAKSELPRDGDFLTLELFGVPLLIRNSNGQFLAYENICCHRHCLLTSADSGNQPTLRCQYHGWEYNDSGQTARIPEARCFRPWDRQNSQLNMFPVESCGDLLFVRLSHEGPTLREWLTPFFDETEQAFSTPTSKMTHVWDYDCECNWKVPVENTLESYHVTALHQNFFGDTLPAEESMNHDLQDGYTALTVTATSKMEFAQARLNRWLGGKPTLEYRHRHIHPNLVLVSTDTINYALMYVPTSPRTVKIRMRFFAVRGLKRGPIASAISWLAWKYAKAKTLEVHNEDRGVYAPQQRGLEASRHTGVIGSREGRIYAFQRYLLKHLGLPVPDDPADAGLHSDEATAADSVRDNPAENGGESSSAP</sequence>
<dbReference type="InterPro" id="IPR015879">
    <property type="entry name" value="Ring_hydroxy_dOase_asu_C_dom"/>
</dbReference>
<dbReference type="InterPro" id="IPR001663">
    <property type="entry name" value="Rng_hydr_dOase-A"/>
</dbReference>
<dbReference type="PANTHER" id="PTHR43756:SF5">
    <property type="entry name" value="CHOLINE MONOOXYGENASE, CHLOROPLASTIC"/>
    <property type="match status" value="1"/>
</dbReference>
<evidence type="ECO:0000256" key="7">
    <source>
        <dbReference type="SAM" id="MobiDB-lite"/>
    </source>
</evidence>
<evidence type="ECO:0000256" key="2">
    <source>
        <dbReference type="ARBA" id="ARBA00022714"/>
    </source>
</evidence>
<dbReference type="EMBL" id="CP017641">
    <property type="protein sequence ID" value="APZ90859.1"/>
    <property type="molecule type" value="Genomic_DNA"/>
</dbReference>